<feature type="signal peptide" evidence="2">
    <location>
        <begin position="1"/>
        <end position="33"/>
    </location>
</feature>
<name>A0A9P9YM88_9MUSC</name>
<dbReference type="Proteomes" id="UP001059596">
    <property type="component" value="Unassembled WGS sequence"/>
</dbReference>
<keyword evidence="4" id="KW-1185">Reference proteome</keyword>
<feature type="region of interest" description="Disordered" evidence="1">
    <location>
        <begin position="142"/>
        <end position="185"/>
    </location>
</feature>
<evidence type="ECO:0000313" key="4">
    <source>
        <dbReference type="Proteomes" id="UP001059596"/>
    </source>
</evidence>
<dbReference type="EMBL" id="JAMKOV010000006">
    <property type="protein sequence ID" value="KAI8039044.1"/>
    <property type="molecule type" value="Genomic_DNA"/>
</dbReference>
<evidence type="ECO:0000256" key="2">
    <source>
        <dbReference type="SAM" id="SignalP"/>
    </source>
</evidence>
<sequence length="242" mass="25842">MGKRVEKKQGKMWGNGLILGLPLVSALILSASAQTVTSSPAPKDETLGDAALPSRTAVKILEDGQTISAVQDWSLLCKELCGAGLGVASTPDGARNPILRPEFDVAKCRQLCGLPRGVVGDLVCSSFCEQRDRRLPGCSPCQQEVRRRQEEQEKEEQKDVRMEDTKEETMASGQQGDPAHGPSSETNIIQRTVDAASVPPVVAGLDTDATTLAPDWNEVCKVLCKTGDGGSLCNCDLSPFFS</sequence>
<accession>A0A9P9YM88</accession>
<organism evidence="3 4">
    <name type="scientific">Drosophila gunungcola</name>
    <name type="common">fruit fly</name>
    <dbReference type="NCBI Taxonomy" id="103775"/>
    <lineage>
        <taxon>Eukaryota</taxon>
        <taxon>Metazoa</taxon>
        <taxon>Ecdysozoa</taxon>
        <taxon>Arthropoda</taxon>
        <taxon>Hexapoda</taxon>
        <taxon>Insecta</taxon>
        <taxon>Pterygota</taxon>
        <taxon>Neoptera</taxon>
        <taxon>Endopterygota</taxon>
        <taxon>Diptera</taxon>
        <taxon>Brachycera</taxon>
        <taxon>Muscomorpha</taxon>
        <taxon>Ephydroidea</taxon>
        <taxon>Drosophilidae</taxon>
        <taxon>Drosophila</taxon>
        <taxon>Sophophora</taxon>
    </lineage>
</organism>
<dbReference type="AlphaFoldDB" id="A0A9P9YM88"/>
<dbReference type="OrthoDB" id="8173223at2759"/>
<feature type="chain" id="PRO_5040136833" evidence="2">
    <location>
        <begin position="34"/>
        <end position="242"/>
    </location>
</feature>
<gene>
    <name evidence="3" type="ORF">M5D96_007759</name>
</gene>
<protein>
    <submittedName>
        <fullName evidence="3">Uncharacterized protein</fullName>
    </submittedName>
</protein>
<keyword evidence="2" id="KW-0732">Signal</keyword>
<evidence type="ECO:0000256" key="1">
    <source>
        <dbReference type="SAM" id="MobiDB-lite"/>
    </source>
</evidence>
<proteinExistence type="predicted"/>
<comment type="caution">
    <text evidence="3">The sequence shown here is derived from an EMBL/GenBank/DDBJ whole genome shotgun (WGS) entry which is preliminary data.</text>
</comment>
<feature type="compositionally biased region" description="Basic and acidic residues" evidence="1">
    <location>
        <begin position="144"/>
        <end position="169"/>
    </location>
</feature>
<reference evidence="3" key="1">
    <citation type="journal article" date="2023" name="Genome Biol. Evol.">
        <title>Long-read-based Genome Assembly of Drosophila gunungcola Reveals Fewer Chemosensory Genes in Flower-breeding Species.</title>
        <authorList>
            <person name="Negi A."/>
            <person name="Liao B.Y."/>
            <person name="Yeh S.D."/>
        </authorList>
    </citation>
    <scope>NUCLEOTIDE SEQUENCE</scope>
    <source>
        <strain evidence="3">Sukarami</strain>
    </source>
</reference>
<evidence type="ECO:0000313" key="3">
    <source>
        <dbReference type="EMBL" id="KAI8039044.1"/>
    </source>
</evidence>